<evidence type="ECO:0000313" key="2">
    <source>
        <dbReference type="EMBL" id="MFB9200512.1"/>
    </source>
</evidence>
<protein>
    <submittedName>
        <fullName evidence="2">Uncharacterized protein</fullName>
    </submittedName>
</protein>
<dbReference type="Proteomes" id="UP001589647">
    <property type="component" value="Unassembled WGS sequence"/>
</dbReference>
<dbReference type="EMBL" id="JBHMEI010000002">
    <property type="protein sequence ID" value="MFB9200512.1"/>
    <property type="molecule type" value="Genomic_DNA"/>
</dbReference>
<accession>A0ABV5I873</accession>
<gene>
    <name evidence="2" type="ORF">ACFFV7_04850</name>
</gene>
<comment type="caution">
    <text evidence="2">The sequence shown here is derived from an EMBL/GenBank/DDBJ whole genome shotgun (WGS) entry which is preliminary data.</text>
</comment>
<evidence type="ECO:0000256" key="1">
    <source>
        <dbReference type="SAM" id="MobiDB-lite"/>
    </source>
</evidence>
<proteinExistence type="predicted"/>
<name>A0ABV5I873_9ACTN</name>
<evidence type="ECO:0000313" key="3">
    <source>
        <dbReference type="Proteomes" id="UP001589647"/>
    </source>
</evidence>
<sequence>MPPETTLLFKALVVAAVCLVQSPSFRAKALRRGPAGPPREARPPVGAGR</sequence>
<reference evidence="2 3" key="1">
    <citation type="submission" date="2024-09" db="EMBL/GenBank/DDBJ databases">
        <authorList>
            <person name="Sun Q."/>
            <person name="Mori K."/>
        </authorList>
    </citation>
    <scope>NUCLEOTIDE SEQUENCE [LARGE SCALE GENOMIC DNA]</scope>
    <source>
        <strain evidence="2 3">CCM 3426</strain>
    </source>
</reference>
<keyword evidence="3" id="KW-1185">Reference proteome</keyword>
<organism evidence="2 3">
    <name type="scientific">Nonomuraea spiralis</name>
    <dbReference type="NCBI Taxonomy" id="46182"/>
    <lineage>
        <taxon>Bacteria</taxon>
        <taxon>Bacillati</taxon>
        <taxon>Actinomycetota</taxon>
        <taxon>Actinomycetes</taxon>
        <taxon>Streptosporangiales</taxon>
        <taxon>Streptosporangiaceae</taxon>
        <taxon>Nonomuraea</taxon>
    </lineage>
</organism>
<dbReference type="RefSeq" id="WP_229824509.1">
    <property type="nucleotide sequence ID" value="NZ_BMRC01000014.1"/>
</dbReference>
<feature type="region of interest" description="Disordered" evidence="1">
    <location>
        <begin position="28"/>
        <end position="49"/>
    </location>
</feature>